<proteinExistence type="predicted"/>
<evidence type="ECO:0000256" key="1">
    <source>
        <dbReference type="SAM" id="Phobius"/>
    </source>
</evidence>
<feature type="transmembrane region" description="Helical" evidence="1">
    <location>
        <begin position="7"/>
        <end position="26"/>
    </location>
</feature>
<keyword evidence="1" id="KW-0472">Membrane</keyword>
<dbReference type="AlphaFoldDB" id="A0A7X0MHY9"/>
<name>A0A7X0MHY9_9SPHI</name>
<sequence>MKKSGTVLMIGGIILLILGTFIFKNLNYVNSVDSHPWTININGIKSFSWITFSGGLFFVIGLIFNISSHVKKGERIL</sequence>
<evidence type="ECO:0000313" key="3">
    <source>
        <dbReference type="Proteomes" id="UP000521017"/>
    </source>
</evidence>
<keyword evidence="1" id="KW-1133">Transmembrane helix</keyword>
<dbReference type="Proteomes" id="UP000521017">
    <property type="component" value="Unassembled WGS sequence"/>
</dbReference>
<protein>
    <submittedName>
        <fullName evidence="2">Uncharacterized protein</fullName>
    </submittedName>
</protein>
<reference evidence="2 3" key="1">
    <citation type="submission" date="2020-08" db="EMBL/GenBank/DDBJ databases">
        <title>Genomic Encyclopedia of Type Strains, Phase IV (KMG-V): Genome sequencing to study the core and pangenomes of soil and plant-associated prokaryotes.</title>
        <authorList>
            <person name="Whitman W."/>
        </authorList>
    </citation>
    <scope>NUCLEOTIDE SEQUENCE [LARGE SCALE GENOMIC DNA]</scope>
    <source>
        <strain evidence="2 3">M2T3</strain>
    </source>
</reference>
<evidence type="ECO:0000313" key="2">
    <source>
        <dbReference type="EMBL" id="MBB6499366.1"/>
    </source>
</evidence>
<organism evidence="2 3">
    <name type="scientific">Pedobacter cryoconitis</name>
    <dbReference type="NCBI Taxonomy" id="188932"/>
    <lineage>
        <taxon>Bacteria</taxon>
        <taxon>Pseudomonadati</taxon>
        <taxon>Bacteroidota</taxon>
        <taxon>Sphingobacteriia</taxon>
        <taxon>Sphingobacteriales</taxon>
        <taxon>Sphingobacteriaceae</taxon>
        <taxon>Pedobacter</taxon>
    </lineage>
</organism>
<dbReference type="EMBL" id="JACHCC010000003">
    <property type="protein sequence ID" value="MBB6499366.1"/>
    <property type="molecule type" value="Genomic_DNA"/>
</dbReference>
<comment type="caution">
    <text evidence="2">The sequence shown here is derived from an EMBL/GenBank/DDBJ whole genome shotgun (WGS) entry which is preliminary data.</text>
</comment>
<feature type="transmembrane region" description="Helical" evidence="1">
    <location>
        <begin position="46"/>
        <end position="66"/>
    </location>
</feature>
<accession>A0A7X0MHY9</accession>
<keyword evidence="1" id="KW-0812">Transmembrane</keyword>
<gene>
    <name evidence="2" type="ORF">HDF25_001507</name>
</gene>